<comment type="caution">
    <text evidence="7">The sequence shown here is derived from an EMBL/GenBank/DDBJ whole genome shotgun (WGS) entry which is preliminary data.</text>
</comment>
<evidence type="ECO:0000313" key="7">
    <source>
        <dbReference type="EMBL" id="CAF2141097.1"/>
    </source>
</evidence>
<dbReference type="PROSITE" id="PS51192">
    <property type="entry name" value="HELICASE_ATP_BIND_1"/>
    <property type="match status" value="1"/>
</dbReference>
<evidence type="ECO:0000259" key="4">
    <source>
        <dbReference type="PROSITE" id="PS51192"/>
    </source>
</evidence>
<feature type="domain" description="Helicase ATP-binding" evidence="4">
    <location>
        <begin position="498"/>
        <end position="643"/>
    </location>
</feature>
<dbReference type="GO" id="GO:0016020">
    <property type="term" value="C:membrane"/>
    <property type="evidence" value="ECO:0007669"/>
    <property type="project" value="InterPro"/>
</dbReference>
<dbReference type="InterPro" id="IPR014018">
    <property type="entry name" value="SecA_motor_DEAD"/>
</dbReference>
<protein>
    <recommendedName>
        <fullName evidence="9">Protein translocase subunit SecA</fullName>
    </recommendedName>
</protein>
<evidence type="ECO:0000256" key="1">
    <source>
        <dbReference type="ARBA" id="ARBA00022490"/>
    </source>
</evidence>
<dbReference type="GO" id="GO:0006886">
    <property type="term" value="P:intracellular protein transport"/>
    <property type="evidence" value="ECO:0007669"/>
    <property type="project" value="InterPro"/>
</dbReference>
<evidence type="ECO:0008006" key="9">
    <source>
        <dbReference type="Google" id="ProtNLM"/>
    </source>
</evidence>
<keyword evidence="2" id="KW-0813">Transport</keyword>
<dbReference type="Gene3D" id="3.90.1440.10">
    <property type="entry name" value="SecA, preprotein cross-linking domain"/>
    <property type="match status" value="1"/>
</dbReference>
<dbReference type="PROSITE" id="PS51194">
    <property type="entry name" value="HELICASE_CTER"/>
    <property type="match status" value="1"/>
</dbReference>
<proteinExistence type="predicted"/>
<dbReference type="GO" id="GO:0006605">
    <property type="term" value="P:protein targeting"/>
    <property type="evidence" value="ECO:0007669"/>
    <property type="project" value="InterPro"/>
</dbReference>
<gene>
    <name evidence="7" type="ORF">WKI299_LOCUS28394</name>
</gene>
<dbReference type="InterPro" id="IPR011115">
    <property type="entry name" value="SecA_DEAD"/>
</dbReference>
<dbReference type="InterPro" id="IPR000185">
    <property type="entry name" value="SecA"/>
</dbReference>
<dbReference type="InterPro" id="IPR014001">
    <property type="entry name" value="Helicase_ATP-bd"/>
</dbReference>
<dbReference type="Proteomes" id="UP000663856">
    <property type="component" value="Unassembled WGS sequence"/>
</dbReference>
<organism evidence="7 8">
    <name type="scientific">Rotaria magnacalcarata</name>
    <dbReference type="NCBI Taxonomy" id="392030"/>
    <lineage>
        <taxon>Eukaryota</taxon>
        <taxon>Metazoa</taxon>
        <taxon>Spiralia</taxon>
        <taxon>Gnathifera</taxon>
        <taxon>Rotifera</taxon>
        <taxon>Eurotatoria</taxon>
        <taxon>Bdelloidea</taxon>
        <taxon>Philodinida</taxon>
        <taxon>Philodinidae</taxon>
        <taxon>Rotaria</taxon>
    </lineage>
</organism>
<evidence type="ECO:0000256" key="2">
    <source>
        <dbReference type="ARBA" id="ARBA00022927"/>
    </source>
</evidence>
<keyword evidence="3" id="KW-0811">Translocation</keyword>
<name>A0A816X174_9BILA</name>
<dbReference type="PANTHER" id="PTHR30612">
    <property type="entry name" value="SECA INNER MEMBRANE COMPONENT OF SEC PROTEIN SECRETION SYSTEM"/>
    <property type="match status" value="1"/>
</dbReference>
<dbReference type="Pfam" id="PF07517">
    <property type="entry name" value="SecA_DEAD"/>
    <property type="match status" value="1"/>
</dbReference>
<accession>A0A816X174</accession>
<dbReference type="EMBL" id="CAJNRF010012432">
    <property type="protein sequence ID" value="CAF2141097.1"/>
    <property type="molecule type" value="Genomic_DNA"/>
</dbReference>
<dbReference type="PANTHER" id="PTHR30612:SF0">
    <property type="entry name" value="CHLOROPLAST PROTEIN-TRANSPORTING ATPASE"/>
    <property type="match status" value="1"/>
</dbReference>
<sequence>MKLISRVHQDNVVSNDINIVHAQFQITLLHVVLEQGNPLGSIDDQFVDFLAWLLQTLSAYESIGKIEEIQHIIKLKKLCSNLENLCKNKSHENINEYTYLRKSILSIYQELKIVYIGKYSTALFEKYSNAKWLEIVIYFPEFFEEDDDELFDFIVKNSTVFDMRKINEIQKIIFTRIFALQRKKLKKFYKLVPIENGFKELNGYIQSGCSFDKKKPYEVLNFNNLIDSFNNRLEMDGDLSMNADNFIKVQQCLSCFEDIRVAIEKLSSSPQTDWLRILLIEHIVEKYTLIFSPDSQIENLRNMLMRVNEKILLLFNNMFMSQYIDQINQAIYSQSNIPSIPDYQKMTKEKFLSIVELMGKISVSKECLDQLSDASLAVWDIRLHEIEFSQIFTREMNKSGIQVNEDGVEKALLFLNRIRIQLGIENNDSIKKTVLEGNEKSEVNREIQEILNLKSYQDNPEKYVRSHLDQIIPLILYAWSIANKPQFPKDTQIVALLLVIHSNDKGLLEQVRTGEGKTLIVGLIAAFLALCGHAVDIVSSNRDLAIEGEQKCRSFFQLLKLESGHICSENDEVNHQSYRSDLNTSQGNIVYGEVGTFQRDILEEEFNSKKIFGKRYENRNKSLIVDEVDNMCLDKARHVLYLSHEIESLKWLETLFINIWAAVLRTEMSNSDDISEHIKDISQFIKANVQNKNISVPDYMNEFVNYKIERWVDSAFQARIMREDDHFVLDIPKTDDQHIKKQKNIIVLDKDTGIEQYSTRWSHGLAQFLELKYRRKITVESLKAVFISNKAFFQRYKQRLYGLTGTLGSENSQSFLSDLYHVQFADLPTSRKKSYFQLPSKVSFEYGDWLDLIAKESIEQARERPVLVICENVEATENIWNELIRHGVPPHRIEKYRRDGDNVEERFRQQPATVGDIIIATNKGGRGTDIHVDSHVNSNGGMHVILSYLPENVRVEEQAFERTARNGAAGTGQFILQVEKSIYENMYELNQYPDNQRQKKLEDLSDIILEREKIQRDNKEAARLSDLKQKSILRLEVEEELFDKFNRFKKKISKEIFEPLFNDKSEKSKEKFLEVFENILKNRWAFWLDKVKNSIDDIETSQGKNILLNQFDSSFIKAIADVLQKTNFDSLLEKFIEKPEEAIQIGKVCLSENEVLRAKKCFEKGITCGDISGFSYMGLAFCIIKLKEEGNIQKQSRRELKKALRCLQAIKRNLMANLKIAEMLPQSATADILKKVSSKENFYQDQISGKPEVIGLHIHYLKKAIGETVEPFDFILNAKEGEKSTEENYERGEKLYDLLVQGGLVQGDRIRKVLRKEKGHIEKTIRDNIDPSIADSLISLLNRKNEFEKK</sequence>
<reference evidence="7" key="1">
    <citation type="submission" date="2021-02" db="EMBL/GenBank/DDBJ databases">
        <authorList>
            <person name="Nowell W R."/>
        </authorList>
    </citation>
    <scope>NUCLEOTIDE SEQUENCE</scope>
</reference>
<dbReference type="InterPro" id="IPR027417">
    <property type="entry name" value="P-loop_NTPase"/>
</dbReference>
<dbReference type="PROSITE" id="PS51196">
    <property type="entry name" value="SECA_MOTOR_DEAD"/>
    <property type="match status" value="1"/>
</dbReference>
<evidence type="ECO:0000256" key="3">
    <source>
        <dbReference type="ARBA" id="ARBA00023010"/>
    </source>
</evidence>
<dbReference type="Gene3D" id="3.40.50.300">
    <property type="entry name" value="P-loop containing nucleotide triphosphate hydrolases"/>
    <property type="match status" value="2"/>
</dbReference>
<evidence type="ECO:0000259" key="5">
    <source>
        <dbReference type="PROSITE" id="PS51194"/>
    </source>
</evidence>
<feature type="domain" description="Helicase C-terminal" evidence="5">
    <location>
        <begin position="845"/>
        <end position="1005"/>
    </location>
</feature>
<keyword evidence="1" id="KW-0963">Cytoplasm</keyword>
<keyword evidence="2" id="KW-0653">Protein transport</keyword>
<dbReference type="SUPFAM" id="SSF52540">
    <property type="entry name" value="P-loop containing nucleoside triphosphate hydrolases"/>
    <property type="match status" value="2"/>
</dbReference>
<dbReference type="GO" id="GO:0017038">
    <property type="term" value="P:protein import"/>
    <property type="evidence" value="ECO:0007669"/>
    <property type="project" value="InterPro"/>
</dbReference>
<evidence type="ECO:0000313" key="8">
    <source>
        <dbReference type="Proteomes" id="UP000663856"/>
    </source>
</evidence>
<feature type="domain" description="SecA family profile" evidence="6">
    <location>
        <begin position="390"/>
        <end position="1008"/>
    </location>
</feature>
<dbReference type="InterPro" id="IPR001650">
    <property type="entry name" value="Helicase_C-like"/>
</dbReference>
<dbReference type="GO" id="GO:0005524">
    <property type="term" value="F:ATP binding"/>
    <property type="evidence" value="ECO:0007669"/>
    <property type="project" value="InterPro"/>
</dbReference>
<evidence type="ECO:0000259" key="6">
    <source>
        <dbReference type="PROSITE" id="PS51196"/>
    </source>
</evidence>